<keyword evidence="2" id="KW-1185">Reference proteome</keyword>
<sequence>MQQQTGPGFRCHRWETQTNVAVIFLNFNKHVAILSPYLLGQTQSSAILNQPVAPSTTADEQCFPTSPNSAECRKTSGCALLVQNQNGAAPDSLLAFLMSRNFRYSQEHVTGLMNELKDKLAELEGSFFESHASWESSPLSVPVGGRGLTRLYPLQSDFPEINPLHGQVSHSQVLVQMRWWLTAVEEYTLQLQAAGFLGPVIGHSLVSRTARLSRDLNSVLSILSITPSEFSPPALCAQVPRAITNSATLRAQFISVALRDIRSALNRMKHVLSSCEIRPYTVGQHLVQLECIGPHQHNMFYHHLPAHLSFLYSHSHFLGVQ</sequence>
<dbReference type="Proteomes" id="UP000735302">
    <property type="component" value="Unassembled WGS sequence"/>
</dbReference>
<accession>A0AAV4DR34</accession>
<proteinExistence type="predicted"/>
<comment type="caution">
    <text evidence="1">The sequence shown here is derived from an EMBL/GenBank/DDBJ whole genome shotgun (WGS) entry which is preliminary data.</text>
</comment>
<evidence type="ECO:0000313" key="1">
    <source>
        <dbReference type="EMBL" id="GFO46361.1"/>
    </source>
</evidence>
<evidence type="ECO:0000313" key="2">
    <source>
        <dbReference type="Proteomes" id="UP000735302"/>
    </source>
</evidence>
<dbReference type="AlphaFoldDB" id="A0AAV4DR34"/>
<reference evidence="1 2" key="1">
    <citation type="journal article" date="2021" name="Elife">
        <title>Chloroplast acquisition without the gene transfer in kleptoplastic sea slugs, Plakobranchus ocellatus.</title>
        <authorList>
            <person name="Maeda T."/>
            <person name="Takahashi S."/>
            <person name="Yoshida T."/>
            <person name="Shimamura S."/>
            <person name="Takaki Y."/>
            <person name="Nagai Y."/>
            <person name="Toyoda A."/>
            <person name="Suzuki Y."/>
            <person name="Arimoto A."/>
            <person name="Ishii H."/>
            <person name="Satoh N."/>
            <person name="Nishiyama T."/>
            <person name="Hasebe M."/>
            <person name="Maruyama T."/>
            <person name="Minagawa J."/>
            <person name="Obokata J."/>
            <person name="Shigenobu S."/>
        </authorList>
    </citation>
    <scope>NUCLEOTIDE SEQUENCE [LARGE SCALE GENOMIC DNA]</scope>
</reference>
<organism evidence="1 2">
    <name type="scientific">Plakobranchus ocellatus</name>
    <dbReference type="NCBI Taxonomy" id="259542"/>
    <lineage>
        <taxon>Eukaryota</taxon>
        <taxon>Metazoa</taxon>
        <taxon>Spiralia</taxon>
        <taxon>Lophotrochozoa</taxon>
        <taxon>Mollusca</taxon>
        <taxon>Gastropoda</taxon>
        <taxon>Heterobranchia</taxon>
        <taxon>Euthyneura</taxon>
        <taxon>Panpulmonata</taxon>
        <taxon>Sacoglossa</taxon>
        <taxon>Placobranchoidea</taxon>
        <taxon>Plakobranchidae</taxon>
        <taxon>Plakobranchus</taxon>
    </lineage>
</organism>
<name>A0AAV4DR34_9GAST</name>
<dbReference type="EMBL" id="BLXT01008183">
    <property type="protein sequence ID" value="GFO46361.1"/>
    <property type="molecule type" value="Genomic_DNA"/>
</dbReference>
<gene>
    <name evidence="1" type="ORF">PoB_007286600</name>
</gene>
<protein>
    <submittedName>
        <fullName evidence="1">Uncharacterized protein</fullName>
    </submittedName>
</protein>